<accession>A0A8X7B9W0</accession>
<dbReference type="AlphaFoldDB" id="A0A8X7B9W0"/>
<name>A0A8X7B9W0_TRICX</name>
<dbReference type="EMBL" id="BMAU01021363">
    <property type="protein sequence ID" value="GFY23374.1"/>
    <property type="molecule type" value="Genomic_DNA"/>
</dbReference>
<evidence type="ECO:0008006" key="3">
    <source>
        <dbReference type="Google" id="ProtNLM"/>
    </source>
</evidence>
<organism evidence="1 2">
    <name type="scientific">Trichonephila clavipes</name>
    <name type="common">Golden silk orbweaver</name>
    <name type="synonym">Nephila clavipes</name>
    <dbReference type="NCBI Taxonomy" id="2585209"/>
    <lineage>
        <taxon>Eukaryota</taxon>
        <taxon>Metazoa</taxon>
        <taxon>Ecdysozoa</taxon>
        <taxon>Arthropoda</taxon>
        <taxon>Chelicerata</taxon>
        <taxon>Arachnida</taxon>
        <taxon>Araneae</taxon>
        <taxon>Araneomorphae</taxon>
        <taxon>Entelegynae</taxon>
        <taxon>Araneoidea</taxon>
        <taxon>Nephilidae</taxon>
        <taxon>Trichonephila</taxon>
    </lineage>
</organism>
<dbReference type="GO" id="GO:0003676">
    <property type="term" value="F:nucleic acid binding"/>
    <property type="evidence" value="ECO:0007669"/>
    <property type="project" value="InterPro"/>
</dbReference>
<protein>
    <recommendedName>
        <fullName evidence="3">Transposase</fullName>
    </recommendedName>
</protein>
<dbReference type="Gene3D" id="3.30.420.10">
    <property type="entry name" value="Ribonuclease H-like superfamily/Ribonuclease H"/>
    <property type="match status" value="1"/>
</dbReference>
<proteinExistence type="predicted"/>
<gene>
    <name evidence="1" type="ORF">TNCV_3940701</name>
</gene>
<comment type="caution">
    <text evidence="1">The sequence shown here is derived from an EMBL/GenBank/DDBJ whole genome shotgun (WGS) entry which is preliminary data.</text>
</comment>
<dbReference type="InterPro" id="IPR036397">
    <property type="entry name" value="RNaseH_sf"/>
</dbReference>
<evidence type="ECO:0000313" key="2">
    <source>
        <dbReference type="Proteomes" id="UP000887159"/>
    </source>
</evidence>
<keyword evidence="2" id="KW-1185">Reference proteome</keyword>
<sequence length="146" mass="17186">MCEEWGNSSVRFKITSESWQLHGHALIRCICGHDLRNLITIAAVVIKFQQHEPVTSAVRLRQRGATIRCLWSEGVKDAEIHYKYFSLFGLGFETLEHPPYRPDLTPSYFHPFEQKQMKSRRFVLDRDARDAAQKWLHDQPKIFPIY</sequence>
<dbReference type="Proteomes" id="UP000887159">
    <property type="component" value="Unassembled WGS sequence"/>
</dbReference>
<reference evidence="1" key="1">
    <citation type="submission" date="2020-08" db="EMBL/GenBank/DDBJ databases">
        <title>Multicomponent nature underlies the extraordinary mechanical properties of spider dragline silk.</title>
        <authorList>
            <person name="Kono N."/>
            <person name="Nakamura H."/>
            <person name="Mori M."/>
            <person name="Yoshida Y."/>
            <person name="Ohtoshi R."/>
            <person name="Malay A.D."/>
            <person name="Moran D.A.P."/>
            <person name="Tomita M."/>
            <person name="Numata K."/>
            <person name="Arakawa K."/>
        </authorList>
    </citation>
    <scope>NUCLEOTIDE SEQUENCE</scope>
</reference>
<evidence type="ECO:0000313" key="1">
    <source>
        <dbReference type="EMBL" id="GFY23374.1"/>
    </source>
</evidence>